<evidence type="ECO:0000256" key="2">
    <source>
        <dbReference type="ARBA" id="ARBA00022448"/>
    </source>
</evidence>
<dbReference type="CDD" id="cd06261">
    <property type="entry name" value="TM_PBP2"/>
    <property type="match status" value="1"/>
</dbReference>
<feature type="domain" description="ABC transmembrane type-1" evidence="8">
    <location>
        <begin position="70"/>
        <end position="281"/>
    </location>
</feature>
<dbReference type="InterPro" id="IPR035906">
    <property type="entry name" value="MetI-like_sf"/>
</dbReference>
<sequence length="292" mass="32376">MRQKGGRASWINAGFILPGLLLLIVFHTYPLISGFVYSLTDWNGVARSFDFIGLDNYVSLLTDARILNTLLFTFKYALVCAVIANVVALAAALALNRKMRFRNMLRSIYFLPSVLGLLIIGYIWREIFGKVIPLLGNSLHISFLQSNLLSDSDLVFWAVALVTVWQSAPLLLVIYLAGLQTIPTDLYEAASIDGANRFNEFAKITLPLIMPSITICFVLAMKNNLMVYDLLVALTGGGPGFSTESVTMLIYNVGILNNRYAYGLASSILLFIIILLTALLQVVLLRRKEVQL</sequence>
<keyword evidence="4 7" id="KW-0812">Transmembrane</keyword>
<evidence type="ECO:0000256" key="7">
    <source>
        <dbReference type="RuleBase" id="RU363032"/>
    </source>
</evidence>
<dbReference type="RefSeq" id="WP_173128580.1">
    <property type="nucleotide sequence ID" value="NZ_JABMKX010000002.1"/>
</dbReference>
<evidence type="ECO:0000313" key="9">
    <source>
        <dbReference type="EMBL" id="NQX44650.1"/>
    </source>
</evidence>
<comment type="similarity">
    <text evidence="7">Belongs to the binding-protein-dependent transport system permease family.</text>
</comment>
<comment type="caution">
    <text evidence="9">The sequence shown here is derived from an EMBL/GenBank/DDBJ whole genome shotgun (WGS) entry which is preliminary data.</text>
</comment>
<feature type="transmembrane region" description="Helical" evidence="7">
    <location>
        <begin position="260"/>
        <end position="285"/>
    </location>
</feature>
<keyword evidence="3" id="KW-1003">Cell membrane</keyword>
<dbReference type="PROSITE" id="PS50928">
    <property type="entry name" value="ABC_TM1"/>
    <property type="match status" value="1"/>
</dbReference>
<reference evidence="9 10" key="1">
    <citation type="submission" date="2020-05" db="EMBL/GenBank/DDBJ databases">
        <title>Paenibacillus glebae, sp. nov., Paenibacillus humi sp. nov., Paenibacillus pedi sp. nov., Paenibacillus terrestris sp. nov. and Paenibacillus terricola sp. nov., isolated from a forest top soil sample.</title>
        <authorList>
            <person name="Qi S."/>
            <person name="Carlier A."/>
            <person name="Cnockaert M."/>
            <person name="Vandamme P."/>
        </authorList>
    </citation>
    <scope>NUCLEOTIDE SEQUENCE [LARGE SCALE GENOMIC DNA]</scope>
    <source>
        <strain evidence="9 10">LMG 29502</strain>
    </source>
</reference>
<dbReference type="Proteomes" id="UP000711047">
    <property type="component" value="Unassembled WGS sequence"/>
</dbReference>
<feature type="transmembrane region" description="Helical" evidence="7">
    <location>
        <begin position="76"/>
        <end position="95"/>
    </location>
</feature>
<dbReference type="PANTHER" id="PTHR43227:SF11">
    <property type="entry name" value="BLL4140 PROTEIN"/>
    <property type="match status" value="1"/>
</dbReference>
<evidence type="ECO:0000256" key="6">
    <source>
        <dbReference type="ARBA" id="ARBA00023136"/>
    </source>
</evidence>
<proteinExistence type="inferred from homology"/>
<feature type="transmembrane region" description="Helical" evidence="7">
    <location>
        <begin position="200"/>
        <end position="221"/>
    </location>
</feature>
<feature type="transmembrane region" description="Helical" evidence="7">
    <location>
        <begin position="107"/>
        <end position="124"/>
    </location>
</feature>
<evidence type="ECO:0000313" key="10">
    <source>
        <dbReference type="Proteomes" id="UP000711047"/>
    </source>
</evidence>
<dbReference type="InterPro" id="IPR050809">
    <property type="entry name" value="UgpAE/MalFG_permease"/>
</dbReference>
<feature type="transmembrane region" description="Helical" evidence="7">
    <location>
        <begin position="154"/>
        <end position="179"/>
    </location>
</feature>
<dbReference type="InterPro" id="IPR000515">
    <property type="entry name" value="MetI-like"/>
</dbReference>
<keyword evidence="10" id="KW-1185">Reference proteome</keyword>
<keyword evidence="5 7" id="KW-1133">Transmembrane helix</keyword>
<evidence type="ECO:0000256" key="4">
    <source>
        <dbReference type="ARBA" id="ARBA00022692"/>
    </source>
</evidence>
<organism evidence="9 10">
    <name type="scientific">Paenibacillus tritici</name>
    <dbReference type="NCBI Taxonomy" id="1873425"/>
    <lineage>
        <taxon>Bacteria</taxon>
        <taxon>Bacillati</taxon>
        <taxon>Bacillota</taxon>
        <taxon>Bacilli</taxon>
        <taxon>Bacillales</taxon>
        <taxon>Paenibacillaceae</taxon>
        <taxon>Paenibacillus</taxon>
    </lineage>
</organism>
<protein>
    <submittedName>
        <fullName evidence="9">Sugar ABC transporter permease</fullName>
    </submittedName>
</protein>
<evidence type="ECO:0000256" key="1">
    <source>
        <dbReference type="ARBA" id="ARBA00004651"/>
    </source>
</evidence>
<keyword evidence="2 7" id="KW-0813">Transport</keyword>
<dbReference type="Pfam" id="PF00528">
    <property type="entry name" value="BPD_transp_1"/>
    <property type="match status" value="1"/>
</dbReference>
<evidence type="ECO:0000256" key="5">
    <source>
        <dbReference type="ARBA" id="ARBA00022989"/>
    </source>
</evidence>
<feature type="transmembrane region" description="Helical" evidence="7">
    <location>
        <begin position="12"/>
        <end position="32"/>
    </location>
</feature>
<dbReference type="Gene3D" id="1.10.3720.10">
    <property type="entry name" value="MetI-like"/>
    <property type="match status" value="1"/>
</dbReference>
<accession>A0ABX2DJJ7</accession>
<name>A0ABX2DJJ7_9BACL</name>
<gene>
    <name evidence="9" type="ORF">HQN87_04840</name>
</gene>
<dbReference type="SUPFAM" id="SSF161098">
    <property type="entry name" value="MetI-like"/>
    <property type="match status" value="1"/>
</dbReference>
<dbReference type="PANTHER" id="PTHR43227">
    <property type="entry name" value="BLL4140 PROTEIN"/>
    <property type="match status" value="1"/>
</dbReference>
<dbReference type="EMBL" id="JABMKX010000002">
    <property type="protein sequence ID" value="NQX44650.1"/>
    <property type="molecule type" value="Genomic_DNA"/>
</dbReference>
<comment type="subcellular location">
    <subcellularLocation>
        <location evidence="1 7">Cell membrane</location>
        <topology evidence="1 7">Multi-pass membrane protein</topology>
    </subcellularLocation>
</comment>
<keyword evidence="6 7" id="KW-0472">Membrane</keyword>
<evidence type="ECO:0000259" key="8">
    <source>
        <dbReference type="PROSITE" id="PS50928"/>
    </source>
</evidence>
<evidence type="ECO:0000256" key="3">
    <source>
        <dbReference type="ARBA" id="ARBA00022475"/>
    </source>
</evidence>